<dbReference type="PANTHER" id="PTHR33872:SF2">
    <property type="entry name" value="DNA POLYMERASE EPSILON CATALYTIC SUBUNIT A"/>
    <property type="match status" value="1"/>
</dbReference>
<feature type="region of interest" description="Disordered" evidence="1">
    <location>
        <begin position="45"/>
        <end position="64"/>
    </location>
</feature>
<dbReference type="AlphaFoldDB" id="A0A835SF65"/>
<feature type="compositionally biased region" description="Polar residues" evidence="1">
    <location>
        <begin position="47"/>
        <end position="58"/>
    </location>
</feature>
<organism evidence="2 3">
    <name type="scientific">Vanilla planifolia</name>
    <name type="common">Vanilla</name>
    <dbReference type="NCBI Taxonomy" id="51239"/>
    <lineage>
        <taxon>Eukaryota</taxon>
        <taxon>Viridiplantae</taxon>
        <taxon>Streptophyta</taxon>
        <taxon>Embryophyta</taxon>
        <taxon>Tracheophyta</taxon>
        <taxon>Spermatophyta</taxon>
        <taxon>Magnoliopsida</taxon>
        <taxon>Liliopsida</taxon>
        <taxon>Asparagales</taxon>
        <taxon>Orchidaceae</taxon>
        <taxon>Vanilloideae</taxon>
        <taxon>Vanilleae</taxon>
        <taxon>Vanilla</taxon>
    </lineage>
</organism>
<sequence length="143" mass="16736">MGSLMAGWHSFGKDPKLDKLRSNSSLTRADIEAFWKEKKRAEEEHLSTVSGHQNYDQENNLREWPERMQRSLSMPLTDRKRGLNLDDQELKKSKCWWTRSYWAFLNEPPVEAMEGPAYKYAAQYHIAETGRSGKMKSQETKLP</sequence>
<comment type="caution">
    <text evidence="2">The sequence shown here is derived from an EMBL/GenBank/DDBJ whole genome shotgun (WGS) entry which is preliminary data.</text>
</comment>
<dbReference type="OrthoDB" id="1858881at2759"/>
<gene>
    <name evidence="2" type="ORF">HPP92_002695</name>
</gene>
<evidence type="ECO:0000256" key="1">
    <source>
        <dbReference type="SAM" id="MobiDB-lite"/>
    </source>
</evidence>
<dbReference type="EMBL" id="JADCNM010000001">
    <property type="protein sequence ID" value="KAG0502623.1"/>
    <property type="molecule type" value="Genomic_DNA"/>
</dbReference>
<accession>A0A835SF65</accession>
<feature type="region of interest" description="Disordered" evidence="1">
    <location>
        <begin position="1"/>
        <end position="22"/>
    </location>
</feature>
<evidence type="ECO:0000313" key="3">
    <source>
        <dbReference type="Proteomes" id="UP000639772"/>
    </source>
</evidence>
<dbReference type="Proteomes" id="UP000639772">
    <property type="component" value="Chromosome 1"/>
</dbReference>
<feature type="compositionally biased region" description="Basic and acidic residues" evidence="1">
    <location>
        <begin position="11"/>
        <end position="21"/>
    </location>
</feature>
<reference evidence="2 3" key="1">
    <citation type="journal article" date="2020" name="Nat. Food">
        <title>A phased Vanilla planifolia genome enables genetic improvement of flavour and production.</title>
        <authorList>
            <person name="Hasing T."/>
            <person name="Tang H."/>
            <person name="Brym M."/>
            <person name="Khazi F."/>
            <person name="Huang T."/>
            <person name="Chambers A.H."/>
        </authorList>
    </citation>
    <scope>NUCLEOTIDE SEQUENCE [LARGE SCALE GENOMIC DNA]</scope>
    <source>
        <tissue evidence="2">Leaf</tissue>
    </source>
</reference>
<name>A0A835SF65_VANPL</name>
<proteinExistence type="predicted"/>
<protein>
    <submittedName>
        <fullName evidence="2">Uncharacterized protein</fullName>
    </submittedName>
</protein>
<evidence type="ECO:0000313" key="2">
    <source>
        <dbReference type="EMBL" id="KAG0502623.1"/>
    </source>
</evidence>
<dbReference type="PANTHER" id="PTHR33872">
    <property type="entry name" value="DNA POLYMERASE EPSILON CATALYTIC SUBUNIT A"/>
    <property type="match status" value="1"/>
</dbReference>